<feature type="transmembrane region" description="Helical" evidence="1">
    <location>
        <begin position="12"/>
        <end position="33"/>
    </location>
</feature>
<dbReference type="STRING" id="709839.TSA66_18020"/>
<dbReference type="Proteomes" id="UP000031572">
    <property type="component" value="Unassembled WGS sequence"/>
</dbReference>
<dbReference type="SUPFAM" id="SSF54523">
    <property type="entry name" value="Pili subunits"/>
    <property type="match status" value="1"/>
</dbReference>
<evidence type="ECO:0000256" key="1">
    <source>
        <dbReference type="SAM" id="Phobius"/>
    </source>
</evidence>
<proteinExistence type="predicted"/>
<evidence type="ECO:0000313" key="2">
    <source>
        <dbReference type="EMBL" id="KIF82273.1"/>
    </source>
</evidence>
<evidence type="ECO:0000313" key="3">
    <source>
        <dbReference type="Proteomes" id="UP000031572"/>
    </source>
</evidence>
<accession>A0A0C1Y5J5</accession>
<keyword evidence="1" id="KW-1133">Transmembrane helix</keyword>
<dbReference type="Gene3D" id="3.30.700.10">
    <property type="entry name" value="Glycoprotein, Type 4 Pilin"/>
    <property type="match status" value="1"/>
</dbReference>
<dbReference type="PROSITE" id="PS00409">
    <property type="entry name" value="PROKAR_NTER_METHYL"/>
    <property type="match status" value="1"/>
</dbReference>
<sequence>MDARRVRRHQHGFSLLELVVAISLIAILAAALLERLRFYQEAAEKANVEYTISALKSALRVQMAAMMVEGRVQDYDQLEHQNPIDWLDEKPRNFSFGVPAVVAACKGCWSYDAASRTLTYWPARGEYLQPDSGGQKRIRLRVNTLRDIASNDVDARGGKPIMRVVLEVVEPYSWLL</sequence>
<keyword evidence="3" id="KW-1185">Reference proteome</keyword>
<keyword evidence="1" id="KW-0812">Transmembrane</keyword>
<dbReference type="InterPro" id="IPR012902">
    <property type="entry name" value="N_methyl_site"/>
</dbReference>
<dbReference type="EMBL" id="JWJG01000028">
    <property type="protein sequence ID" value="KIF82273.1"/>
    <property type="molecule type" value="Genomic_DNA"/>
</dbReference>
<dbReference type="NCBIfam" id="TIGR02532">
    <property type="entry name" value="IV_pilin_GFxxxE"/>
    <property type="match status" value="1"/>
</dbReference>
<reference evidence="2 3" key="1">
    <citation type="submission" date="2014-12" db="EMBL/GenBank/DDBJ databases">
        <title>Denitrispirillum autotrophicum gen. nov., sp. nov., Denitrifying, Facultatively Autotrophic Bacteria Isolated from Rice Paddy Soil.</title>
        <authorList>
            <person name="Ishii S."/>
            <person name="Ashida N."/>
            <person name="Ohno H."/>
            <person name="Otsuka S."/>
            <person name="Yokota A."/>
            <person name="Senoo K."/>
        </authorList>
    </citation>
    <scope>NUCLEOTIDE SEQUENCE [LARGE SCALE GENOMIC DNA]</scope>
    <source>
        <strain evidence="2 3">TSA66</strain>
    </source>
</reference>
<organism evidence="2 3">
    <name type="scientific">Noviherbaspirillum autotrophicum</name>
    <dbReference type="NCBI Taxonomy" id="709839"/>
    <lineage>
        <taxon>Bacteria</taxon>
        <taxon>Pseudomonadati</taxon>
        <taxon>Pseudomonadota</taxon>
        <taxon>Betaproteobacteria</taxon>
        <taxon>Burkholderiales</taxon>
        <taxon>Oxalobacteraceae</taxon>
        <taxon>Noviherbaspirillum</taxon>
    </lineage>
</organism>
<evidence type="ECO:0008006" key="4">
    <source>
        <dbReference type="Google" id="ProtNLM"/>
    </source>
</evidence>
<name>A0A0C1Y5J5_9BURK</name>
<dbReference type="Pfam" id="PF07963">
    <property type="entry name" value="N_methyl"/>
    <property type="match status" value="1"/>
</dbReference>
<dbReference type="InterPro" id="IPR045584">
    <property type="entry name" value="Pilin-like"/>
</dbReference>
<protein>
    <recommendedName>
        <fullName evidence="4">Prepilin-type N-terminal cleavage/methylation domain-containing protein</fullName>
    </recommendedName>
</protein>
<gene>
    <name evidence="2" type="ORF">TSA66_18020</name>
</gene>
<comment type="caution">
    <text evidence="2">The sequence shown here is derived from an EMBL/GenBank/DDBJ whole genome shotgun (WGS) entry which is preliminary data.</text>
</comment>
<dbReference type="AlphaFoldDB" id="A0A0C1Y5J5"/>
<keyword evidence="1" id="KW-0472">Membrane</keyword>